<evidence type="ECO:0000313" key="5">
    <source>
        <dbReference type="Proteomes" id="UP000664859"/>
    </source>
</evidence>
<feature type="region of interest" description="Disordered" evidence="1">
    <location>
        <begin position="55"/>
        <end position="78"/>
    </location>
</feature>
<feature type="compositionally biased region" description="Basic and acidic residues" evidence="1">
    <location>
        <begin position="55"/>
        <end position="66"/>
    </location>
</feature>
<evidence type="ECO:0000256" key="2">
    <source>
        <dbReference type="SAM" id="Phobius"/>
    </source>
</evidence>
<evidence type="ECO:0000256" key="3">
    <source>
        <dbReference type="SAM" id="SignalP"/>
    </source>
</evidence>
<evidence type="ECO:0000256" key="1">
    <source>
        <dbReference type="SAM" id="MobiDB-lite"/>
    </source>
</evidence>
<feature type="transmembrane region" description="Helical" evidence="2">
    <location>
        <begin position="109"/>
        <end position="127"/>
    </location>
</feature>
<name>A0A835Z781_9STRA</name>
<gene>
    <name evidence="4" type="ORF">JKP88DRAFT_26504</name>
</gene>
<feature type="chain" id="PRO_5032478019" description="Transmembrane protein" evidence="3">
    <location>
        <begin position="20"/>
        <end position="147"/>
    </location>
</feature>
<feature type="signal peptide" evidence="3">
    <location>
        <begin position="1"/>
        <end position="19"/>
    </location>
</feature>
<dbReference type="AlphaFoldDB" id="A0A835Z781"/>
<comment type="caution">
    <text evidence="4">The sequence shown here is derived from an EMBL/GenBank/DDBJ whole genome shotgun (WGS) entry which is preliminary data.</text>
</comment>
<keyword evidence="2" id="KW-0472">Membrane</keyword>
<sequence length="147" mass="15857">MRCASALVVLVCVASVVQAFTAPRSASISPRRACSACTFNGVRAPAVWRLAAVEEKDSEAAEKQEQQEEPASVDEPVAPPAVDLMKSVNFQAPAPAPAEESDAVTKARVLVYIVLSLVPILFLLPLMSSKEMIPLDPELLQQQMQQR</sequence>
<dbReference type="EMBL" id="JAFCMP010000068">
    <property type="protein sequence ID" value="KAG5188496.1"/>
    <property type="molecule type" value="Genomic_DNA"/>
</dbReference>
<keyword evidence="5" id="KW-1185">Reference proteome</keyword>
<dbReference type="Proteomes" id="UP000664859">
    <property type="component" value="Unassembled WGS sequence"/>
</dbReference>
<keyword evidence="2" id="KW-1133">Transmembrane helix</keyword>
<accession>A0A835Z781</accession>
<evidence type="ECO:0000313" key="4">
    <source>
        <dbReference type="EMBL" id="KAG5188496.1"/>
    </source>
</evidence>
<keyword evidence="3" id="KW-0732">Signal</keyword>
<evidence type="ECO:0008006" key="6">
    <source>
        <dbReference type="Google" id="ProtNLM"/>
    </source>
</evidence>
<keyword evidence="2" id="KW-0812">Transmembrane</keyword>
<proteinExistence type="predicted"/>
<organism evidence="4 5">
    <name type="scientific">Tribonema minus</name>
    <dbReference type="NCBI Taxonomy" id="303371"/>
    <lineage>
        <taxon>Eukaryota</taxon>
        <taxon>Sar</taxon>
        <taxon>Stramenopiles</taxon>
        <taxon>Ochrophyta</taxon>
        <taxon>PX clade</taxon>
        <taxon>Xanthophyceae</taxon>
        <taxon>Tribonematales</taxon>
        <taxon>Tribonemataceae</taxon>
        <taxon>Tribonema</taxon>
    </lineage>
</organism>
<protein>
    <recommendedName>
        <fullName evidence="6">Transmembrane protein</fullName>
    </recommendedName>
</protein>
<reference evidence="4" key="1">
    <citation type="submission" date="2021-02" db="EMBL/GenBank/DDBJ databases">
        <title>First Annotated Genome of the Yellow-green Alga Tribonema minus.</title>
        <authorList>
            <person name="Mahan K.M."/>
        </authorList>
    </citation>
    <scope>NUCLEOTIDE SEQUENCE</scope>
    <source>
        <strain evidence="4">UTEX B ZZ1240</strain>
    </source>
</reference>